<gene>
    <name evidence="2" type="ORF">g.14440</name>
</gene>
<sequence length="214" mass="24242">MTVRDNEQIRLWLQETDSACESVLGIDDPDEGEEDNIETNIDRSDEESVLENELSGDYGVEVMEELKQAFCTTVSFILVRTKTLGGTYQPHMARKSRTLSHNIIPSFHLPGPIGSAKTAKTNIQSLECIFKEEIIDKIVTYTNIYIDKITSKFGRLRDAKPTDVCESRALIGIFYMAGVIKSSKINVIQMFNMKNSTGVEAVYVKMSEHRFRFL</sequence>
<evidence type="ECO:0000259" key="1">
    <source>
        <dbReference type="Pfam" id="PF13843"/>
    </source>
</evidence>
<dbReference type="Pfam" id="PF13843">
    <property type="entry name" value="DDE_Tnp_1_7"/>
    <property type="match status" value="1"/>
</dbReference>
<dbReference type="EMBL" id="GEDC01001783">
    <property type="protein sequence ID" value="JAS35515.1"/>
    <property type="molecule type" value="Transcribed_RNA"/>
</dbReference>
<dbReference type="InterPro" id="IPR029526">
    <property type="entry name" value="PGBD"/>
</dbReference>
<name>A0A1B6EC49_9HEMI</name>
<proteinExistence type="predicted"/>
<reference evidence="2" key="1">
    <citation type="submission" date="2015-12" db="EMBL/GenBank/DDBJ databases">
        <title>De novo transcriptome assembly of four potential Pierce s Disease insect vectors from Arizona vineyards.</title>
        <authorList>
            <person name="Tassone E.E."/>
        </authorList>
    </citation>
    <scope>NUCLEOTIDE SEQUENCE</scope>
</reference>
<dbReference type="AlphaFoldDB" id="A0A1B6EC49"/>
<accession>A0A1B6EC49</accession>
<feature type="non-terminal residue" evidence="2">
    <location>
        <position position="214"/>
    </location>
</feature>
<evidence type="ECO:0000313" key="2">
    <source>
        <dbReference type="EMBL" id="JAS35515.1"/>
    </source>
</evidence>
<organism evidence="2">
    <name type="scientific">Clastoptera arizonana</name>
    <name type="common">Arizona spittle bug</name>
    <dbReference type="NCBI Taxonomy" id="38151"/>
    <lineage>
        <taxon>Eukaryota</taxon>
        <taxon>Metazoa</taxon>
        <taxon>Ecdysozoa</taxon>
        <taxon>Arthropoda</taxon>
        <taxon>Hexapoda</taxon>
        <taxon>Insecta</taxon>
        <taxon>Pterygota</taxon>
        <taxon>Neoptera</taxon>
        <taxon>Paraneoptera</taxon>
        <taxon>Hemiptera</taxon>
        <taxon>Auchenorrhyncha</taxon>
        <taxon>Cercopoidea</taxon>
        <taxon>Clastopteridae</taxon>
        <taxon>Clastoptera</taxon>
    </lineage>
</organism>
<feature type="domain" description="PiggyBac transposable element-derived protein" evidence="1">
    <location>
        <begin position="126"/>
        <end position="214"/>
    </location>
</feature>
<protein>
    <recommendedName>
        <fullName evidence="1">PiggyBac transposable element-derived protein domain-containing protein</fullName>
    </recommendedName>
</protein>